<reference evidence="4 5" key="1">
    <citation type="submission" date="2019-11" db="EMBL/GenBank/DDBJ databases">
        <title>Comparative genomics of hydrocarbon-degrading Desulfosarcina strains.</title>
        <authorList>
            <person name="Watanabe M."/>
            <person name="Kojima H."/>
            <person name="Fukui M."/>
        </authorList>
    </citation>
    <scope>NUCLEOTIDE SEQUENCE [LARGE SCALE GENOMIC DNA]</scope>
    <source>
        <strain evidence="4 5">PL12</strain>
    </source>
</reference>
<evidence type="ECO:0000313" key="5">
    <source>
        <dbReference type="Proteomes" id="UP000427906"/>
    </source>
</evidence>
<dbReference type="Gene3D" id="3.30.1370.60">
    <property type="entry name" value="Hypothetical oxidoreductase yiak, domain 2"/>
    <property type="match status" value="1"/>
</dbReference>
<evidence type="ECO:0000256" key="2">
    <source>
        <dbReference type="ARBA" id="ARBA00023002"/>
    </source>
</evidence>
<sequence length="339" mass="36618">MQIDINELEGRLAATARRFVSPGEADYFAALCMQAHLKKSPRMNPLAEAVADLAVWRDHTGHEVTPLVDRGAVTVLDFNGLAPSLKIKSIHDTLAERAGRLGLAAVGFHNSAGVITLNMWADGLARRDLIGIALFNGGTGCTVPFGGTRGVLGTNPMAYAIPTADDPVCLDMATTEIPFFEIKNAREKGNPLRDHVAVDRRGRPTTVAREALSDDGVANLLPIGGGFKGFGISLLIEVLTGALVQSRLSTLQTPGWHPHEYGCLVLALDIAGFGDRNAFKTAVSDMCRQLRRETPADWADRVAVPGDRSHRKEKMSRQRGTVDVEPSTVDQLDRLNHES</sequence>
<evidence type="ECO:0000256" key="3">
    <source>
        <dbReference type="SAM" id="MobiDB-lite"/>
    </source>
</evidence>
<accession>A0A5K7YKF7</accession>
<dbReference type="OrthoDB" id="924592at2"/>
<dbReference type="RefSeq" id="WP_155317365.1">
    <property type="nucleotide sequence ID" value="NZ_AP021874.1"/>
</dbReference>
<dbReference type="Pfam" id="PF02615">
    <property type="entry name" value="Ldh_2"/>
    <property type="match status" value="1"/>
</dbReference>
<dbReference type="PANTHER" id="PTHR11091:SF0">
    <property type="entry name" value="MALATE DEHYDROGENASE"/>
    <property type="match status" value="1"/>
</dbReference>
<dbReference type="KEGG" id="dalk:DSCA_32380"/>
<dbReference type="EMBL" id="AP021874">
    <property type="protein sequence ID" value="BBO69308.1"/>
    <property type="molecule type" value="Genomic_DNA"/>
</dbReference>
<keyword evidence="2" id="KW-0560">Oxidoreductase</keyword>
<keyword evidence="5" id="KW-1185">Reference proteome</keyword>
<dbReference type="Gene3D" id="1.10.1530.10">
    <property type="match status" value="1"/>
</dbReference>
<dbReference type="Proteomes" id="UP000427906">
    <property type="component" value="Chromosome"/>
</dbReference>
<comment type="similarity">
    <text evidence="1">Belongs to the LDH2/MDH2 oxidoreductase family.</text>
</comment>
<dbReference type="PANTHER" id="PTHR11091">
    <property type="entry name" value="OXIDOREDUCTASE-RELATED"/>
    <property type="match status" value="1"/>
</dbReference>
<organism evidence="4 5">
    <name type="scientific">Desulfosarcina alkanivorans</name>
    <dbReference type="NCBI Taxonomy" id="571177"/>
    <lineage>
        <taxon>Bacteria</taxon>
        <taxon>Pseudomonadati</taxon>
        <taxon>Thermodesulfobacteriota</taxon>
        <taxon>Desulfobacteria</taxon>
        <taxon>Desulfobacterales</taxon>
        <taxon>Desulfosarcinaceae</taxon>
        <taxon>Desulfosarcina</taxon>
    </lineage>
</organism>
<evidence type="ECO:0000313" key="4">
    <source>
        <dbReference type="EMBL" id="BBO69308.1"/>
    </source>
</evidence>
<dbReference type="GO" id="GO:0016491">
    <property type="term" value="F:oxidoreductase activity"/>
    <property type="evidence" value="ECO:0007669"/>
    <property type="project" value="UniProtKB-KW"/>
</dbReference>
<dbReference type="AlphaFoldDB" id="A0A5K7YKF7"/>
<name>A0A5K7YKF7_9BACT</name>
<dbReference type="InterPro" id="IPR043144">
    <property type="entry name" value="Mal/L-sulf/L-lact_DH-like_ah"/>
</dbReference>
<dbReference type="InterPro" id="IPR036111">
    <property type="entry name" value="Mal/L-sulfo/L-lacto_DH-like_sf"/>
</dbReference>
<evidence type="ECO:0000256" key="1">
    <source>
        <dbReference type="ARBA" id="ARBA00006056"/>
    </source>
</evidence>
<dbReference type="InterPro" id="IPR003767">
    <property type="entry name" value="Malate/L-lactate_DH-like"/>
</dbReference>
<protein>
    <recommendedName>
        <fullName evidence="6">Lactate dehydrogenase</fullName>
    </recommendedName>
</protein>
<dbReference type="InterPro" id="IPR043143">
    <property type="entry name" value="Mal/L-sulf/L-lact_DH-like_NADP"/>
</dbReference>
<dbReference type="SUPFAM" id="SSF89733">
    <property type="entry name" value="L-sulfolactate dehydrogenase-like"/>
    <property type="match status" value="1"/>
</dbReference>
<gene>
    <name evidence="4" type="ORF">DSCA_32380</name>
</gene>
<feature type="region of interest" description="Disordered" evidence="3">
    <location>
        <begin position="301"/>
        <end position="339"/>
    </location>
</feature>
<evidence type="ECO:0008006" key="6">
    <source>
        <dbReference type="Google" id="ProtNLM"/>
    </source>
</evidence>
<proteinExistence type="inferred from homology"/>